<feature type="region of interest" description="Disordered" evidence="2">
    <location>
        <begin position="66"/>
        <end position="86"/>
    </location>
</feature>
<evidence type="ECO:0000313" key="4">
    <source>
        <dbReference type="Proteomes" id="UP000271098"/>
    </source>
</evidence>
<reference evidence="3 4" key="2">
    <citation type="submission" date="2018-11" db="EMBL/GenBank/DDBJ databases">
        <authorList>
            <consortium name="Pathogen Informatics"/>
        </authorList>
    </citation>
    <scope>NUCLEOTIDE SEQUENCE [LARGE SCALE GENOMIC DNA]</scope>
</reference>
<accession>A0A183EUM2</accession>
<protein>
    <submittedName>
        <fullName evidence="3 5">Uncharacterized protein</fullName>
    </submittedName>
</protein>
<proteinExistence type="predicted"/>
<dbReference type="EMBL" id="UYRT01101999">
    <property type="protein sequence ID" value="VDN43153.1"/>
    <property type="molecule type" value="Genomic_DNA"/>
</dbReference>
<keyword evidence="1" id="KW-0175">Coiled coil</keyword>
<organism evidence="5">
    <name type="scientific">Gongylonema pulchrum</name>
    <dbReference type="NCBI Taxonomy" id="637853"/>
    <lineage>
        <taxon>Eukaryota</taxon>
        <taxon>Metazoa</taxon>
        <taxon>Ecdysozoa</taxon>
        <taxon>Nematoda</taxon>
        <taxon>Chromadorea</taxon>
        <taxon>Rhabditida</taxon>
        <taxon>Spirurina</taxon>
        <taxon>Spiruromorpha</taxon>
        <taxon>Spiruroidea</taxon>
        <taxon>Gongylonematidae</taxon>
        <taxon>Gongylonema</taxon>
    </lineage>
</organism>
<gene>
    <name evidence="3" type="ORF">GPUH_LOCUS24663</name>
</gene>
<dbReference type="Proteomes" id="UP000271098">
    <property type="component" value="Unassembled WGS sequence"/>
</dbReference>
<name>A0A183EUM2_9BILA</name>
<evidence type="ECO:0000256" key="1">
    <source>
        <dbReference type="SAM" id="Coils"/>
    </source>
</evidence>
<evidence type="ECO:0000313" key="3">
    <source>
        <dbReference type="EMBL" id="VDN43153.1"/>
    </source>
</evidence>
<keyword evidence="4" id="KW-1185">Reference proteome</keyword>
<evidence type="ECO:0000256" key="2">
    <source>
        <dbReference type="SAM" id="MobiDB-lite"/>
    </source>
</evidence>
<evidence type="ECO:0000313" key="5">
    <source>
        <dbReference type="WBParaSite" id="GPUH_0002469301-mRNA-1"/>
    </source>
</evidence>
<reference evidence="5" key="1">
    <citation type="submission" date="2016-06" db="UniProtKB">
        <authorList>
            <consortium name="WormBaseParasite"/>
        </authorList>
    </citation>
    <scope>IDENTIFICATION</scope>
</reference>
<feature type="region of interest" description="Disordered" evidence="2">
    <location>
        <begin position="1"/>
        <end position="25"/>
    </location>
</feature>
<dbReference type="WBParaSite" id="GPUH_0002469301-mRNA-1">
    <property type="protein sequence ID" value="GPUH_0002469301-mRNA-1"/>
    <property type="gene ID" value="GPUH_0002469301"/>
</dbReference>
<sequence length="166" mass="18780">MSEASSSGLQQQQQQRSGDEWREEEECPRCAAMKVNAIVAEEALAALSVQFKNLQKELKISESCMSEASSSGLQQQHQRSGDEWREEEECPRCAAMKVNAIVAEEALAALSVQFKNLQKELKKTEQVSKINEEQARYIDERRSKLEKVEAERTAISAEFENLRVIS</sequence>
<feature type="coiled-coil region" evidence="1">
    <location>
        <begin position="100"/>
        <end position="158"/>
    </location>
</feature>
<dbReference type="AlphaFoldDB" id="A0A183EUM2"/>